<name>A0AAV4JVT6_9GAST</name>
<dbReference type="AlphaFoldDB" id="A0AAV4JVT6"/>
<keyword evidence="4" id="KW-0505">Motor protein</keyword>
<dbReference type="PROSITE" id="PS51456">
    <property type="entry name" value="MYOSIN_MOTOR"/>
    <property type="match status" value="1"/>
</dbReference>
<dbReference type="PANTHER" id="PTHR13140">
    <property type="entry name" value="MYOSIN"/>
    <property type="match status" value="1"/>
</dbReference>
<evidence type="ECO:0000259" key="6">
    <source>
        <dbReference type="PROSITE" id="PS51456"/>
    </source>
</evidence>
<protein>
    <submittedName>
        <fullName evidence="7">Myosin VI</fullName>
    </submittedName>
</protein>
<dbReference type="GO" id="GO:0051015">
    <property type="term" value="F:actin filament binding"/>
    <property type="evidence" value="ECO:0007669"/>
    <property type="project" value="TreeGrafter"/>
</dbReference>
<evidence type="ECO:0000313" key="8">
    <source>
        <dbReference type="Proteomes" id="UP000762676"/>
    </source>
</evidence>
<accession>A0AAV4JVT6</accession>
<dbReference type="SUPFAM" id="SSF52540">
    <property type="entry name" value="P-loop containing nucleoside triphosphate hydrolases"/>
    <property type="match status" value="1"/>
</dbReference>
<evidence type="ECO:0000256" key="1">
    <source>
        <dbReference type="ARBA" id="ARBA00022741"/>
    </source>
</evidence>
<keyword evidence="3 4" id="KW-0009">Actin-binding</keyword>
<comment type="similarity">
    <text evidence="4">Belongs to the TRAFAC class myosin-kinesin ATPase superfamily. Myosin family.</text>
</comment>
<evidence type="ECO:0000256" key="5">
    <source>
        <dbReference type="SAM" id="Phobius"/>
    </source>
</evidence>
<dbReference type="GO" id="GO:0007015">
    <property type="term" value="P:actin filament organization"/>
    <property type="evidence" value="ECO:0007669"/>
    <property type="project" value="TreeGrafter"/>
</dbReference>
<sequence length="132" mass="14993">MVLLSFSDQEQALYEKEGLNVKKIEWTDNQDCIELIEGKSSGIFDLLDEESKLPTPKYDHFTGEVHSRNKNHFRLSGLNTSYFIIIIIIMRAKIVRIITTTIIIIITNGNLSINISSHTNKKKTKIATGSLK</sequence>
<evidence type="ECO:0000313" key="7">
    <source>
        <dbReference type="EMBL" id="GFS24651.1"/>
    </source>
</evidence>
<dbReference type="EMBL" id="BMAT01007036">
    <property type="protein sequence ID" value="GFS24651.1"/>
    <property type="molecule type" value="Genomic_DNA"/>
</dbReference>
<keyword evidence="4" id="KW-0518">Myosin</keyword>
<dbReference type="GO" id="GO:0030048">
    <property type="term" value="P:actin filament-based movement"/>
    <property type="evidence" value="ECO:0007669"/>
    <property type="project" value="TreeGrafter"/>
</dbReference>
<dbReference type="Proteomes" id="UP000762676">
    <property type="component" value="Unassembled WGS sequence"/>
</dbReference>
<dbReference type="GO" id="GO:0030139">
    <property type="term" value="C:endocytic vesicle"/>
    <property type="evidence" value="ECO:0007669"/>
    <property type="project" value="TreeGrafter"/>
</dbReference>
<keyword evidence="5" id="KW-0812">Transmembrane</keyword>
<feature type="domain" description="Myosin motor" evidence="6">
    <location>
        <begin position="1"/>
        <end position="132"/>
    </location>
</feature>
<organism evidence="7 8">
    <name type="scientific">Elysia marginata</name>
    <dbReference type="NCBI Taxonomy" id="1093978"/>
    <lineage>
        <taxon>Eukaryota</taxon>
        <taxon>Metazoa</taxon>
        <taxon>Spiralia</taxon>
        <taxon>Lophotrochozoa</taxon>
        <taxon>Mollusca</taxon>
        <taxon>Gastropoda</taxon>
        <taxon>Heterobranchia</taxon>
        <taxon>Euthyneura</taxon>
        <taxon>Panpulmonata</taxon>
        <taxon>Sacoglossa</taxon>
        <taxon>Placobranchoidea</taxon>
        <taxon>Plakobranchidae</taxon>
        <taxon>Elysia</taxon>
    </lineage>
</organism>
<dbReference type="GO" id="GO:0000146">
    <property type="term" value="F:microfilament motor activity"/>
    <property type="evidence" value="ECO:0007669"/>
    <property type="project" value="TreeGrafter"/>
</dbReference>
<keyword evidence="5" id="KW-0472">Membrane</keyword>
<dbReference type="Pfam" id="PF00063">
    <property type="entry name" value="Myosin_head"/>
    <property type="match status" value="1"/>
</dbReference>
<keyword evidence="1" id="KW-0547">Nucleotide-binding</keyword>
<dbReference type="PANTHER" id="PTHR13140:SF745">
    <property type="entry name" value="UNCONVENTIONAL MYOSIN-VI"/>
    <property type="match status" value="1"/>
</dbReference>
<keyword evidence="5" id="KW-1133">Transmembrane helix</keyword>
<evidence type="ECO:0000256" key="4">
    <source>
        <dbReference type="PROSITE-ProRule" id="PRU00782"/>
    </source>
</evidence>
<dbReference type="GO" id="GO:0005524">
    <property type="term" value="F:ATP binding"/>
    <property type="evidence" value="ECO:0007669"/>
    <property type="project" value="UniProtKB-KW"/>
</dbReference>
<comment type="caution">
    <text evidence="7">The sequence shown here is derived from an EMBL/GenBank/DDBJ whole genome shotgun (WGS) entry which is preliminary data.</text>
</comment>
<dbReference type="InterPro" id="IPR027417">
    <property type="entry name" value="P-loop_NTPase"/>
</dbReference>
<dbReference type="GO" id="GO:0016459">
    <property type="term" value="C:myosin complex"/>
    <property type="evidence" value="ECO:0007669"/>
    <property type="project" value="UniProtKB-KW"/>
</dbReference>
<evidence type="ECO:0000256" key="2">
    <source>
        <dbReference type="ARBA" id="ARBA00022840"/>
    </source>
</evidence>
<comment type="caution">
    <text evidence="4">Lacks conserved residue(s) required for the propagation of feature annotation.</text>
</comment>
<dbReference type="InterPro" id="IPR001609">
    <property type="entry name" value="Myosin_head_motor_dom-like"/>
</dbReference>
<keyword evidence="2" id="KW-0067">ATP-binding</keyword>
<evidence type="ECO:0000256" key="3">
    <source>
        <dbReference type="ARBA" id="ARBA00023203"/>
    </source>
</evidence>
<dbReference type="Gene3D" id="1.20.58.530">
    <property type="match status" value="1"/>
</dbReference>
<feature type="transmembrane region" description="Helical" evidence="5">
    <location>
        <begin position="82"/>
        <end position="106"/>
    </location>
</feature>
<gene>
    <name evidence="7" type="ORF">ElyMa_003421400</name>
</gene>
<dbReference type="GO" id="GO:0005886">
    <property type="term" value="C:plasma membrane"/>
    <property type="evidence" value="ECO:0007669"/>
    <property type="project" value="TreeGrafter"/>
</dbReference>
<proteinExistence type="inferred from homology"/>
<reference evidence="7 8" key="1">
    <citation type="journal article" date="2021" name="Elife">
        <title>Chloroplast acquisition without the gene transfer in kleptoplastic sea slugs, Plakobranchus ocellatus.</title>
        <authorList>
            <person name="Maeda T."/>
            <person name="Takahashi S."/>
            <person name="Yoshida T."/>
            <person name="Shimamura S."/>
            <person name="Takaki Y."/>
            <person name="Nagai Y."/>
            <person name="Toyoda A."/>
            <person name="Suzuki Y."/>
            <person name="Arimoto A."/>
            <person name="Ishii H."/>
            <person name="Satoh N."/>
            <person name="Nishiyama T."/>
            <person name="Hasebe M."/>
            <person name="Maruyama T."/>
            <person name="Minagawa J."/>
            <person name="Obokata J."/>
            <person name="Shigenobu S."/>
        </authorList>
    </citation>
    <scope>NUCLEOTIDE SEQUENCE [LARGE SCALE GENOMIC DNA]</scope>
</reference>
<keyword evidence="8" id="KW-1185">Reference proteome</keyword>